<dbReference type="GeneID" id="110247967"/>
<evidence type="ECO:0000313" key="5">
    <source>
        <dbReference type="EnsemblMetazoa" id="XP_020910117.1"/>
    </source>
</evidence>
<dbReference type="GO" id="GO:0005886">
    <property type="term" value="C:plasma membrane"/>
    <property type="evidence" value="ECO:0007669"/>
    <property type="project" value="TreeGrafter"/>
</dbReference>
<dbReference type="GO" id="GO:0034703">
    <property type="term" value="C:cation channel complex"/>
    <property type="evidence" value="ECO:0007669"/>
    <property type="project" value="TreeGrafter"/>
</dbReference>
<dbReference type="AlphaFoldDB" id="A0A913XUT3"/>
<feature type="transmembrane region" description="Helical" evidence="4">
    <location>
        <begin position="26"/>
        <end position="47"/>
    </location>
</feature>
<dbReference type="GO" id="GO:0015279">
    <property type="term" value="F:store-operated calcium channel activity"/>
    <property type="evidence" value="ECO:0007669"/>
    <property type="project" value="TreeGrafter"/>
</dbReference>
<evidence type="ECO:0008006" key="7">
    <source>
        <dbReference type="Google" id="ProtNLM"/>
    </source>
</evidence>
<evidence type="ECO:0000256" key="3">
    <source>
        <dbReference type="ARBA" id="ARBA00023303"/>
    </source>
</evidence>
<keyword evidence="4" id="KW-0472">Membrane</keyword>
<dbReference type="OrthoDB" id="10493009at2759"/>
<proteinExistence type="predicted"/>
<dbReference type="Proteomes" id="UP000887567">
    <property type="component" value="Unplaced"/>
</dbReference>
<accession>A0A913XUT3</accession>
<evidence type="ECO:0000313" key="6">
    <source>
        <dbReference type="Proteomes" id="UP000887567"/>
    </source>
</evidence>
<name>A0A913XUT3_EXADI</name>
<protein>
    <recommendedName>
        <fullName evidence="7">Ion transport domain-containing protein</fullName>
    </recommendedName>
</protein>
<dbReference type="RefSeq" id="XP_020910117.1">
    <property type="nucleotide sequence ID" value="XM_021054458.2"/>
</dbReference>
<dbReference type="PRINTS" id="PR01097">
    <property type="entry name" value="TRNSRECEPTRP"/>
</dbReference>
<evidence type="ECO:0000256" key="1">
    <source>
        <dbReference type="ARBA" id="ARBA00022448"/>
    </source>
</evidence>
<dbReference type="InterPro" id="IPR002153">
    <property type="entry name" value="TRPC_channel"/>
</dbReference>
<keyword evidence="3" id="KW-0407">Ion channel</keyword>
<keyword evidence="6" id="KW-1185">Reference proteome</keyword>
<keyword evidence="2" id="KW-0406">Ion transport</keyword>
<evidence type="ECO:0000256" key="4">
    <source>
        <dbReference type="SAM" id="Phobius"/>
    </source>
</evidence>
<keyword evidence="1" id="KW-0813">Transport</keyword>
<sequence>MWSLLGIEKLSQLQSNDLPSDVLAKVLYGLFLSMAVVMMMNMMIALLSNTYQQVEDNAFYEWSYRKATTIRTYVNYHPVPVPFNIISLTWMFIRHIYHRLCSKKSSKMRNSKTYSKFFDCLVHDLEADYLAAYGYKFPLTGTTRRKK</sequence>
<dbReference type="PANTHER" id="PTHR10117">
    <property type="entry name" value="TRANSIENT RECEPTOR POTENTIAL CHANNEL"/>
    <property type="match status" value="1"/>
</dbReference>
<reference evidence="5" key="1">
    <citation type="submission" date="2022-11" db="UniProtKB">
        <authorList>
            <consortium name="EnsemblMetazoa"/>
        </authorList>
    </citation>
    <scope>IDENTIFICATION</scope>
</reference>
<dbReference type="GO" id="GO:0051480">
    <property type="term" value="P:regulation of cytosolic calcium ion concentration"/>
    <property type="evidence" value="ECO:0007669"/>
    <property type="project" value="TreeGrafter"/>
</dbReference>
<dbReference type="GO" id="GO:0070679">
    <property type="term" value="F:inositol 1,4,5 trisphosphate binding"/>
    <property type="evidence" value="ECO:0007669"/>
    <property type="project" value="TreeGrafter"/>
</dbReference>
<evidence type="ECO:0000256" key="2">
    <source>
        <dbReference type="ARBA" id="ARBA00023065"/>
    </source>
</evidence>
<organism evidence="5 6">
    <name type="scientific">Exaiptasia diaphana</name>
    <name type="common">Tropical sea anemone</name>
    <name type="synonym">Aiptasia pulchella</name>
    <dbReference type="NCBI Taxonomy" id="2652724"/>
    <lineage>
        <taxon>Eukaryota</taxon>
        <taxon>Metazoa</taxon>
        <taxon>Cnidaria</taxon>
        <taxon>Anthozoa</taxon>
        <taxon>Hexacorallia</taxon>
        <taxon>Actiniaria</taxon>
        <taxon>Aiptasiidae</taxon>
        <taxon>Exaiptasia</taxon>
    </lineage>
</organism>
<dbReference type="EnsemblMetazoa" id="XM_021054458.2">
    <property type="protein sequence ID" value="XP_020910117.1"/>
    <property type="gene ID" value="LOC110247967"/>
</dbReference>
<dbReference type="PANTHER" id="PTHR10117:SF54">
    <property type="entry name" value="TRANSIENT RECEPTOR POTENTIAL-GAMMA PROTEIN"/>
    <property type="match status" value="1"/>
</dbReference>
<keyword evidence="4" id="KW-0812">Transmembrane</keyword>
<keyword evidence="4" id="KW-1133">Transmembrane helix</keyword>
<dbReference type="KEGG" id="epa:110247967"/>